<feature type="region of interest" description="Disordered" evidence="1">
    <location>
        <begin position="82"/>
        <end position="112"/>
    </location>
</feature>
<feature type="compositionally biased region" description="Low complexity" evidence="1">
    <location>
        <begin position="91"/>
        <end position="104"/>
    </location>
</feature>
<dbReference type="EMBL" id="CH480858">
    <property type="protein sequence ID" value="EDW52716.1"/>
    <property type="molecule type" value="Genomic_DNA"/>
</dbReference>
<evidence type="ECO:0000313" key="2">
    <source>
        <dbReference type="EMBL" id="EDW52716.1"/>
    </source>
</evidence>
<sequence>MQGPRDSLEELERLVRAVLGELPAMTGPIDGIRETGYQVPIFSSNPRSFSDALDMTGRIEAQCRRRTAATVMTIDVAGHLLGSPRTGTLGSRRNNSTNPRSSLNHLLETNSR</sequence>
<accession>B4IKU9</accession>
<protein>
    <submittedName>
        <fullName evidence="2">GM19329</fullName>
    </submittedName>
</protein>
<organism evidence="3">
    <name type="scientific">Drosophila sechellia</name>
    <name type="common">Fruit fly</name>
    <dbReference type="NCBI Taxonomy" id="7238"/>
    <lineage>
        <taxon>Eukaryota</taxon>
        <taxon>Metazoa</taxon>
        <taxon>Ecdysozoa</taxon>
        <taxon>Arthropoda</taxon>
        <taxon>Hexapoda</taxon>
        <taxon>Insecta</taxon>
        <taxon>Pterygota</taxon>
        <taxon>Neoptera</taxon>
        <taxon>Endopterygota</taxon>
        <taxon>Diptera</taxon>
        <taxon>Brachycera</taxon>
        <taxon>Muscomorpha</taxon>
        <taxon>Ephydroidea</taxon>
        <taxon>Drosophilidae</taxon>
        <taxon>Drosophila</taxon>
        <taxon>Sophophora</taxon>
    </lineage>
</organism>
<dbReference type="HOGENOM" id="CLU_172062_0_0_1"/>
<evidence type="ECO:0000313" key="3">
    <source>
        <dbReference type="Proteomes" id="UP000001292"/>
    </source>
</evidence>
<keyword evidence="3" id="KW-1185">Reference proteome</keyword>
<dbReference type="PhylomeDB" id="B4IKU9"/>
<gene>
    <name evidence="2" type="primary">Dsec\GM19329</name>
    <name evidence="2" type="ORF">Dsec_GM19329</name>
</gene>
<evidence type="ECO:0000256" key="1">
    <source>
        <dbReference type="SAM" id="MobiDB-lite"/>
    </source>
</evidence>
<dbReference type="Proteomes" id="UP000001292">
    <property type="component" value="Unassembled WGS sequence"/>
</dbReference>
<name>B4IKU9_DROSE</name>
<reference evidence="2 3" key="1">
    <citation type="journal article" date="2007" name="Nature">
        <title>Evolution of genes and genomes on the Drosophila phylogeny.</title>
        <authorList>
            <consortium name="Drosophila 12 Genomes Consortium"/>
            <person name="Clark A.G."/>
            <person name="Eisen M.B."/>
            <person name="Smith D.R."/>
            <person name="Bergman C.M."/>
            <person name="Oliver B."/>
            <person name="Markow T.A."/>
            <person name="Kaufman T.C."/>
            <person name="Kellis M."/>
            <person name="Gelbart W."/>
            <person name="Iyer V.N."/>
            <person name="Pollard D.A."/>
            <person name="Sackton T.B."/>
            <person name="Larracuente A.M."/>
            <person name="Singh N.D."/>
            <person name="Abad J.P."/>
            <person name="Abt D.N."/>
            <person name="Adryan B."/>
            <person name="Aguade M."/>
            <person name="Akashi H."/>
            <person name="Anderson W.W."/>
            <person name="Aquadro C.F."/>
            <person name="Ardell D.H."/>
            <person name="Arguello R."/>
            <person name="Artieri C.G."/>
            <person name="Barbash D.A."/>
            <person name="Barker D."/>
            <person name="Barsanti P."/>
            <person name="Batterham P."/>
            <person name="Batzoglou S."/>
            <person name="Begun D."/>
            <person name="Bhutkar A."/>
            <person name="Blanco E."/>
            <person name="Bosak S.A."/>
            <person name="Bradley R.K."/>
            <person name="Brand A.D."/>
            <person name="Brent M.R."/>
            <person name="Brooks A.N."/>
            <person name="Brown R.H."/>
            <person name="Butlin R.K."/>
            <person name="Caggese C."/>
            <person name="Calvi B.R."/>
            <person name="Bernardo de Carvalho A."/>
            <person name="Caspi A."/>
            <person name="Castrezana S."/>
            <person name="Celniker S.E."/>
            <person name="Chang J.L."/>
            <person name="Chapple C."/>
            <person name="Chatterji S."/>
            <person name="Chinwalla A."/>
            <person name="Civetta A."/>
            <person name="Clifton S.W."/>
            <person name="Comeron J.M."/>
            <person name="Costello J.C."/>
            <person name="Coyne J.A."/>
            <person name="Daub J."/>
            <person name="David R.G."/>
            <person name="Delcher A.L."/>
            <person name="Delehaunty K."/>
            <person name="Do C.B."/>
            <person name="Ebling H."/>
            <person name="Edwards K."/>
            <person name="Eickbush T."/>
            <person name="Evans J.D."/>
            <person name="Filipski A."/>
            <person name="Findeiss S."/>
            <person name="Freyhult E."/>
            <person name="Fulton L."/>
            <person name="Fulton R."/>
            <person name="Garcia A.C."/>
            <person name="Gardiner A."/>
            <person name="Garfield D.A."/>
            <person name="Garvin B.E."/>
            <person name="Gibson G."/>
            <person name="Gilbert D."/>
            <person name="Gnerre S."/>
            <person name="Godfrey J."/>
            <person name="Good R."/>
            <person name="Gotea V."/>
            <person name="Gravely B."/>
            <person name="Greenberg A.J."/>
            <person name="Griffiths-Jones S."/>
            <person name="Gross S."/>
            <person name="Guigo R."/>
            <person name="Gustafson E.A."/>
            <person name="Haerty W."/>
            <person name="Hahn M.W."/>
            <person name="Halligan D.L."/>
            <person name="Halpern A.L."/>
            <person name="Halter G.M."/>
            <person name="Han M.V."/>
            <person name="Heger A."/>
            <person name="Hillier L."/>
            <person name="Hinrichs A.S."/>
            <person name="Holmes I."/>
            <person name="Hoskins R.A."/>
            <person name="Hubisz M.J."/>
            <person name="Hultmark D."/>
            <person name="Huntley M.A."/>
            <person name="Jaffe D.B."/>
            <person name="Jagadeeshan S."/>
            <person name="Jeck W.R."/>
            <person name="Johnson J."/>
            <person name="Jones C.D."/>
            <person name="Jordan W.C."/>
            <person name="Karpen G.H."/>
            <person name="Kataoka E."/>
            <person name="Keightley P.D."/>
            <person name="Kheradpour P."/>
            <person name="Kirkness E.F."/>
            <person name="Koerich L.B."/>
            <person name="Kristiansen K."/>
            <person name="Kudrna D."/>
            <person name="Kulathinal R.J."/>
            <person name="Kumar S."/>
            <person name="Kwok R."/>
            <person name="Lander E."/>
            <person name="Langley C.H."/>
            <person name="Lapoint R."/>
            <person name="Lazzaro B.P."/>
            <person name="Lee S.J."/>
            <person name="Levesque L."/>
            <person name="Li R."/>
            <person name="Lin C.F."/>
            <person name="Lin M.F."/>
            <person name="Lindblad-Toh K."/>
            <person name="Llopart A."/>
            <person name="Long M."/>
            <person name="Low L."/>
            <person name="Lozovsky E."/>
            <person name="Lu J."/>
            <person name="Luo M."/>
            <person name="Machado C.A."/>
            <person name="Makalowski W."/>
            <person name="Marzo M."/>
            <person name="Matsuda M."/>
            <person name="Matzkin L."/>
            <person name="McAllister B."/>
            <person name="McBride C.S."/>
            <person name="McKernan B."/>
            <person name="McKernan K."/>
            <person name="Mendez-Lago M."/>
            <person name="Minx P."/>
            <person name="Mollenhauer M.U."/>
            <person name="Montooth K."/>
            <person name="Mount S.M."/>
            <person name="Mu X."/>
            <person name="Myers E."/>
            <person name="Negre B."/>
            <person name="Newfeld S."/>
            <person name="Nielsen R."/>
            <person name="Noor M.A."/>
            <person name="O'Grady P."/>
            <person name="Pachter L."/>
            <person name="Papaceit M."/>
            <person name="Parisi M.J."/>
            <person name="Parisi M."/>
            <person name="Parts L."/>
            <person name="Pedersen J.S."/>
            <person name="Pesole G."/>
            <person name="Phillippy A.M."/>
            <person name="Ponting C.P."/>
            <person name="Pop M."/>
            <person name="Porcelli D."/>
            <person name="Powell J.R."/>
            <person name="Prohaska S."/>
            <person name="Pruitt K."/>
            <person name="Puig M."/>
            <person name="Quesneville H."/>
            <person name="Ram K.R."/>
            <person name="Rand D."/>
            <person name="Rasmussen M.D."/>
            <person name="Reed L.K."/>
            <person name="Reenan R."/>
            <person name="Reily A."/>
            <person name="Remington K.A."/>
            <person name="Rieger T.T."/>
            <person name="Ritchie M.G."/>
            <person name="Robin C."/>
            <person name="Rogers Y.H."/>
            <person name="Rohde C."/>
            <person name="Rozas J."/>
            <person name="Rubenfield M.J."/>
            <person name="Ruiz A."/>
            <person name="Russo S."/>
            <person name="Salzberg S.L."/>
            <person name="Sanchez-Gracia A."/>
            <person name="Saranga D.J."/>
            <person name="Sato H."/>
            <person name="Schaeffer S.W."/>
            <person name="Schatz M.C."/>
            <person name="Schlenke T."/>
            <person name="Schwartz R."/>
            <person name="Segarra C."/>
            <person name="Singh R.S."/>
            <person name="Sirot L."/>
            <person name="Sirota M."/>
            <person name="Sisneros N.B."/>
            <person name="Smith C.D."/>
            <person name="Smith T.F."/>
            <person name="Spieth J."/>
            <person name="Stage D.E."/>
            <person name="Stark A."/>
            <person name="Stephan W."/>
            <person name="Strausberg R.L."/>
            <person name="Strempel S."/>
            <person name="Sturgill D."/>
            <person name="Sutton G."/>
            <person name="Sutton G.G."/>
            <person name="Tao W."/>
            <person name="Teichmann S."/>
            <person name="Tobari Y.N."/>
            <person name="Tomimura Y."/>
            <person name="Tsolas J.M."/>
            <person name="Valente V.L."/>
            <person name="Venter E."/>
            <person name="Venter J.C."/>
            <person name="Vicario S."/>
            <person name="Vieira F.G."/>
            <person name="Vilella A.J."/>
            <person name="Villasante A."/>
            <person name="Walenz B."/>
            <person name="Wang J."/>
            <person name="Wasserman M."/>
            <person name="Watts T."/>
            <person name="Wilson D."/>
            <person name="Wilson R.K."/>
            <person name="Wing R.A."/>
            <person name="Wolfner M.F."/>
            <person name="Wong A."/>
            <person name="Wong G.K."/>
            <person name="Wu C.I."/>
            <person name="Wu G."/>
            <person name="Yamamoto D."/>
            <person name="Yang H.P."/>
            <person name="Yang S.P."/>
            <person name="Yorke J.A."/>
            <person name="Yoshida K."/>
            <person name="Zdobnov E."/>
            <person name="Zhang P."/>
            <person name="Zhang Y."/>
            <person name="Zimin A.V."/>
            <person name="Baldwin J."/>
            <person name="Abdouelleil A."/>
            <person name="Abdulkadir J."/>
            <person name="Abebe A."/>
            <person name="Abera B."/>
            <person name="Abreu J."/>
            <person name="Acer S.C."/>
            <person name="Aftuck L."/>
            <person name="Alexander A."/>
            <person name="An P."/>
            <person name="Anderson E."/>
            <person name="Anderson S."/>
            <person name="Arachi H."/>
            <person name="Azer M."/>
            <person name="Bachantsang P."/>
            <person name="Barry A."/>
            <person name="Bayul T."/>
            <person name="Berlin A."/>
            <person name="Bessette D."/>
            <person name="Bloom T."/>
            <person name="Blye J."/>
            <person name="Boguslavskiy L."/>
            <person name="Bonnet C."/>
            <person name="Boukhgalter B."/>
            <person name="Bourzgui I."/>
            <person name="Brown A."/>
            <person name="Cahill P."/>
            <person name="Channer S."/>
            <person name="Cheshatsang Y."/>
            <person name="Chuda L."/>
            <person name="Citroen M."/>
            <person name="Collymore A."/>
            <person name="Cooke P."/>
            <person name="Costello M."/>
            <person name="D'Aco K."/>
            <person name="Daza R."/>
            <person name="De Haan G."/>
            <person name="DeGray S."/>
            <person name="DeMaso C."/>
            <person name="Dhargay N."/>
            <person name="Dooley K."/>
            <person name="Dooley E."/>
            <person name="Doricent M."/>
            <person name="Dorje P."/>
            <person name="Dorjee K."/>
            <person name="Dupes A."/>
            <person name="Elong R."/>
            <person name="Falk J."/>
            <person name="Farina A."/>
            <person name="Faro S."/>
            <person name="Ferguson D."/>
            <person name="Fisher S."/>
            <person name="Foley C.D."/>
            <person name="Franke A."/>
            <person name="Friedrich D."/>
            <person name="Gadbois L."/>
            <person name="Gearin G."/>
            <person name="Gearin C.R."/>
            <person name="Giannoukos G."/>
            <person name="Goode T."/>
            <person name="Graham J."/>
            <person name="Grandbois E."/>
            <person name="Grewal S."/>
            <person name="Gyaltsen K."/>
            <person name="Hafez N."/>
            <person name="Hagos B."/>
            <person name="Hall J."/>
            <person name="Henson C."/>
            <person name="Hollinger A."/>
            <person name="Honan T."/>
            <person name="Huard M.D."/>
            <person name="Hughes L."/>
            <person name="Hurhula B."/>
            <person name="Husby M.E."/>
            <person name="Kamat A."/>
            <person name="Kanga B."/>
            <person name="Kashin S."/>
            <person name="Khazanovich D."/>
            <person name="Kisner P."/>
            <person name="Lance K."/>
            <person name="Lara M."/>
            <person name="Lee W."/>
            <person name="Lennon N."/>
            <person name="Letendre F."/>
            <person name="LeVine R."/>
            <person name="Lipovsky A."/>
            <person name="Liu X."/>
            <person name="Liu J."/>
            <person name="Liu S."/>
            <person name="Lokyitsang T."/>
            <person name="Lokyitsang Y."/>
            <person name="Lubonja R."/>
            <person name="Lui A."/>
            <person name="MacDonald P."/>
            <person name="Magnisalis V."/>
            <person name="Maru K."/>
            <person name="Matthews C."/>
            <person name="McCusker W."/>
            <person name="McDonough S."/>
            <person name="Mehta T."/>
            <person name="Meldrim J."/>
            <person name="Meneus L."/>
            <person name="Mihai O."/>
            <person name="Mihalev A."/>
            <person name="Mihova T."/>
            <person name="Mittelman R."/>
            <person name="Mlenga V."/>
            <person name="Montmayeur A."/>
            <person name="Mulrain L."/>
            <person name="Navidi A."/>
            <person name="Naylor J."/>
            <person name="Negash T."/>
            <person name="Nguyen T."/>
            <person name="Nguyen N."/>
            <person name="Nicol R."/>
            <person name="Norbu C."/>
            <person name="Norbu N."/>
            <person name="Novod N."/>
            <person name="O'Neill B."/>
            <person name="Osman S."/>
            <person name="Markiewicz E."/>
            <person name="Oyono O.L."/>
            <person name="Patti C."/>
            <person name="Phunkhang P."/>
            <person name="Pierre F."/>
            <person name="Priest M."/>
            <person name="Raghuraman S."/>
            <person name="Rege F."/>
            <person name="Reyes R."/>
            <person name="Rise C."/>
            <person name="Rogov P."/>
            <person name="Ross K."/>
            <person name="Ryan E."/>
            <person name="Settipalli S."/>
            <person name="Shea T."/>
            <person name="Sherpa N."/>
            <person name="Shi L."/>
            <person name="Shih D."/>
            <person name="Sparrow T."/>
            <person name="Spaulding J."/>
            <person name="Stalker J."/>
            <person name="Stange-Thomann N."/>
            <person name="Stavropoulos S."/>
            <person name="Stone C."/>
            <person name="Strader C."/>
            <person name="Tesfaye S."/>
            <person name="Thomson T."/>
            <person name="Thoulutsang Y."/>
            <person name="Thoulutsang D."/>
            <person name="Topham K."/>
            <person name="Topping I."/>
            <person name="Tsamla T."/>
            <person name="Vassiliev H."/>
            <person name="Vo A."/>
            <person name="Wangchuk T."/>
            <person name="Wangdi T."/>
            <person name="Weiand M."/>
            <person name="Wilkinson J."/>
            <person name="Wilson A."/>
            <person name="Yadav S."/>
            <person name="Young G."/>
            <person name="Yu Q."/>
            <person name="Zembek L."/>
            <person name="Zhong D."/>
            <person name="Zimmer A."/>
            <person name="Zwirko Z."/>
            <person name="Jaffe D.B."/>
            <person name="Alvarez P."/>
            <person name="Brockman W."/>
            <person name="Butler J."/>
            <person name="Chin C."/>
            <person name="Gnerre S."/>
            <person name="Grabherr M."/>
            <person name="Kleber M."/>
            <person name="Mauceli E."/>
            <person name="MacCallum I."/>
        </authorList>
    </citation>
    <scope>NUCLEOTIDE SEQUENCE [LARGE SCALE GENOMIC DNA]</scope>
    <source>
        <strain evidence="3">Rob3c / Tucson 14021-0248.25</strain>
    </source>
</reference>
<dbReference type="AlphaFoldDB" id="B4IKU9"/>
<proteinExistence type="predicted"/>